<feature type="region of interest" description="Disordered" evidence="1">
    <location>
        <begin position="1"/>
        <end position="24"/>
    </location>
</feature>
<dbReference type="AlphaFoldDB" id="A0A4C1ZKM2"/>
<accession>A0A4C1ZKM2</accession>
<name>A0A4C1ZKM2_EUMVA</name>
<keyword evidence="3" id="KW-1185">Reference proteome</keyword>
<dbReference type="EMBL" id="BGZK01001923">
    <property type="protein sequence ID" value="GBP88328.1"/>
    <property type="molecule type" value="Genomic_DNA"/>
</dbReference>
<evidence type="ECO:0000313" key="3">
    <source>
        <dbReference type="Proteomes" id="UP000299102"/>
    </source>
</evidence>
<gene>
    <name evidence="2" type="ORF">EVAR_43645_1</name>
</gene>
<dbReference type="Proteomes" id="UP000299102">
    <property type="component" value="Unassembled WGS sequence"/>
</dbReference>
<evidence type="ECO:0000313" key="2">
    <source>
        <dbReference type="EMBL" id="GBP88328.1"/>
    </source>
</evidence>
<comment type="caution">
    <text evidence="2">The sequence shown here is derived from an EMBL/GenBank/DDBJ whole genome shotgun (WGS) entry which is preliminary data.</text>
</comment>
<organism evidence="2 3">
    <name type="scientific">Eumeta variegata</name>
    <name type="common">Bagworm moth</name>
    <name type="synonym">Eumeta japonica</name>
    <dbReference type="NCBI Taxonomy" id="151549"/>
    <lineage>
        <taxon>Eukaryota</taxon>
        <taxon>Metazoa</taxon>
        <taxon>Ecdysozoa</taxon>
        <taxon>Arthropoda</taxon>
        <taxon>Hexapoda</taxon>
        <taxon>Insecta</taxon>
        <taxon>Pterygota</taxon>
        <taxon>Neoptera</taxon>
        <taxon>Endopterygota</taxon>
        <taxon>Lepidoptera</taxon>
        <taxon>Glossata</taxon>
        <taxon>Ditrysia</taxon>
        <taxon>Tineoidea</taxon>
        <taxon>Psychidae</taxon>
        <taxon>Oiketicinae</taxon>
        <taxon>Eumeta</taxon>
    </lineage>
</organism>
<sequence>MTPWAGSRLTTGTETEHVLSGPRLCGSPDSMAGSSFGLRVVLEPDLKALKAELDFDAHRVTLYINLKDEETHYVSRKAKSGAES</sequence>
<proteinExistence type="predicted"/>
<protein>
    <submittedName>
        <fullName evidence="2">Uncharacterized protein</fullName>
    </submittedName>
</protein>
<evidence type="ECO:0000256" key="1">
    <source>
        <dbReference type="SAM" id="MobiDB-lite"/>
    </source>
</evidence>
<reference evidence="2 3" key="1">
    <citation type="journal article" date="2019" name="Commun. Biol.">
        <title>The bagworm genome reveals a unique fibroin gene that provides high tensile strength.</title>
        <authorList>
            <person name="Kono N."/>
            <person name="Nakamura H."/>
            <person name="Ohtoshi R."/>
            <person name="Tomita M."/>
            <person name="Numata K."/>
            <person name="Arakawa K."/>
        </authorList>
    </citation>
    <scope>NUCLEOTIDE SEQUENCE [LARGE SCALE GENOMIC DNA]</scope>
</reference>